<feature type="binding site" evidence="9">
    <location>
        <position position="252"/>
    </location>
    <ligand>
        <name>K(+)</name>
        <dbReference type="ChEBI" id="CHEBI:29103"/>
    </ligand>
</feature>
<feature type="binding site" evidence="9">
    <location>
        <begin position="224"/>
        <end position="229"/>
    </location>
    <ligand>
        <name>ATP</name>
        <dbReference type="ChEBI" id="CHEBI:30616"/>
    </ligand>
</feature>
<feature type="binding site" evidence="9">
    <location>
        <position position="250"/>
    </location>
    <ligand>
        <name>K(+)</name>
        <dbReference type="ChEBI" id="CHEBI:29103"/>
    </ligand>
</feature>
<dbReference type="NCBIfam" id="TIGR02152">
    <property type="entry name" value="D_ribokin_bact"/>
    <property type="match status" value="1"/>
</dbReference>
<comment type="subcellular location">
    <subcellularLocation>
        <location evidence="9">Cytoplasm</location>
    </subcellularLocation>
</comment>
<dbReference type="PANTHER" id="PTHR10584">
    <property type="entry name" value="SUGAR KINASE"/>
    <property type="match status" value="1"/>
</dbReference>
<feature type="binding site" evidence="9">
    <location>
        <position position="188"/>
    </location>
    <ligand>
        <name>ATP</name>
        <dbReference type="ChEBI" id="CHEBI:30616"/>
    </ligand>
</feature>
<evidence type="ECO:0000256" key="1">
    <source>
        <dbReference type="ARBA" id="ARBA00022679"/>
    </source>
</evidence>
<gene>
    <name evidence="9 12" type="primary">rbsK</name>
    <name evidence="12" type="ORF">NQ502_08825</name>
</gene>
<comment type="subunit">
    <text evidence="9">Homodimer.</text>
</comment>
<dbReference type="InterPro" id="IPR011877">
    <property type="entry name" value="Ribokinase"/>
</dbReference>
<comment type="cofactor">
    <cofactor evidence="9">
        <name>Mg(2+)</name>
        <dbReference type="ChEBI" id="CHEBI:18420"/>
    </cofactor>
    <text evidence="9">Requires a divalent cation, most likely magnesium in vivo, as an electrophilic catalyst to aid phosphoryl group transfer. It is the chelate of the metal and the nucleotide that is the actual substrate.</text>
</comment>
<dbReference type="InterPro" id="IPR011611">
    <property type="entry name" value="PfkB_dom"/>
</dbReference>
<feature type="binding site" evidence="9">
    <location>
        <position position="286"/>
    </location>
    <ligand>
        <name>K(+)</name>
        <dbReference type="ChEBI" id="CHEBI:29103"/>
    </ligand>
</feature>
<dbReference type="InterPro" id="IPR029056">
    <property type="entry name" value="Ribokinase-like"/>
</dbReference>
<dbReference type="RefSeq" id="WP_028528286.1">
    <property type="nucleotide sequence ID" value="NZ_CABLBR010000009.1"/>
</dbReference>
<reference evidence="12" key="1">
    <citation type="journal article" date="2022" name="Cell">
        <title>Design, construction, and in vivo augmentation of a complex gut microbiome.</title>
        <authorList>
            <person name="Cheng A.G."/>
            <person name="Ho P.Y."/>
            <person name="Aranda-Diaz A."/>
            <person name="Jain S."/>
            <person name="Yu F.B."/>
            <person name="Meng X."/>
            <person name="Wang M."/>
            <person name="Iakiviak M."/>
            <person name="Nagashima K."/>
            <person name="Zhao A."/>
            <person name="Murugkar P."/>
            <person name="Patil A."/>
            <person name="Atabakhsh K."/>
            <person name="Weakley A."/>
            <person name="Yan J."/>
            <person name="Brumbaugh A.R."/>
            <person name="Higginbottom S."/>
            <person name="Dimas A."/>
            <person name="Shiver A.L."/>
            <person name="Deutschbauer A."/>
            <person name="Neff N."/>
            <person name="Sonnenburg J.L."/>
            <person name="Huang K.C."/>
            <person name="Fischbach M.A."/>
        </authorList>
    </citation>
    <scope>NUCLEOTIDE SEQUENCE</scope>
    <source>
        <strain evidence="12">DSM 19829</strain>
    </source>
</reference>
<feature type="domain" description="Carbohydrate kinase PfkB" evidence="11">
    <location>
        <begin position="6"/>
        <end position="296"/>
    </location>
</feature>
<organism evidence="12 13">
    <name type="scientific">Ruminococcus gauvreauii</name>
    <dbReference type="NCBI Taxonomy" id="438033"/>
    <lineage>
        <taxon>Bacteria</taxon>
        <taxon>Bacillati</taxon>
        <taxon>Bacillota</taxon>
        <taxon>Clostridia</taxon>
        <taxon>Eubacteriales</taxon>
        <taxon>Oscillospiraceae</taxon>
        <taxon>Ruminococcus</taxon>
    </lineage>
</organism>
<dbReference type="Gene3D" id="3.40.1190.20">
    <property type="match status" value="1"/>
</dbReference>
<evidence type="ECO:0000256" key="3">
    <source>
        <dbReference type="ARBA" id="ARBA00022741"/>
    </source>
</evidence>
<evidence type="ECO:0000256" key="6">
    <source>
        <dbReference type="ARBA" id="ARBA00022842"/>
    </source>
</evidence>
<evidence type="ECO:0000313" key="12">
    <source>
        <dbReference type="EMBL" id="UWP61116.1"/>
    </source>
</evidence>
<evidence type="ECO:0000256" key="7">
    <source>
        <dbReference type="ARBA" id="ARBA00022958"/>
    </source>
</evidence>
<keyword evidence="7 9" id="KW-0630">Potassium</keyword>
<dbReference type="GO" id="GO:0004747">
    <property type="term" value="F:ribokinase activity"/>
    <property type="evidence" value="ECO:0007669"/>
    <property type="project" value="UniProtKB-EC"/>
</dbReference>
<keyword evidence="13" id="KW-1185">Reference proteome</keyword>
<evidence type="ECO:0000256" key="5">
    <source>
        <dbReference type="ARBA" id="ARBA00022840"/>
    </source>
</evidence>
<comment type="caution">
    <text evidence="9">Lacks conserved residue(s) required for the propagation of feature annotation.</text>
</comment>
<evidence type="ECO:0000256" key="8">
    <source>
        <dbReference type="ARBA" id="ARBA00023277"/>
    </source>
</evidence>
<evidence type="ECO:0000259" key="11">
    <source>
        <dbReference type="Pfam" id="PF00294"/>
    </source>
</evidence>
<dbReference type="SUPFAM" id="SSF53613">
    <property type="entry name" value="Ribokinase-like"/>
    <property type="match status" value="1"/>
</dbReference>
<feature type="binding site" evidence="9">
    <location>
        <begin position="255"/>
        <end position="256"/>
    </location>
    <ligand>
        <name>ATP</name>
        <dbReference type="ChEBI" id="CHEBI:30616"/>
    </ligand>
</feature>
<keyword evidence="4 9" id="KW-0418">Kinase</keyword>
<protein>
    <recommendedName>
        <fullName evidence="9 10">Ribokinase</fullName>
        <shortName evidence="9">RK</shortName>
        <ecNumber evidence="9 10">2.7.1.15</ecNumber>
    </recommendedName>
</protein>
<evidence type="ECO:0000256" key="4">
    <source>
        <dbReference type="ARBA" id="ARBA00022777"/>
    </source>
</evidence>
<comment type="function">
    <text evidence="9">Catalyzes the phosphorylation of ribose at O-5 in a reaction requiring ATP and magnesium. The resulting D-ribose-5-phosphate can then be used either for sythesis of nucleotides, histidine, and tryptophan, or as a component of the pentose phosphate pathway.</text>
</comment>
<feature type="binding site" evidence="9">
    <location>
        <position position="144"/>
    </location>
    <ligand>
        <name>substrate</name>
    </ligand>
</feature>
<keyword evidence="3 9" id="KW-0547">Nucleotide-binding</keyword>
<evidence type="ECO:0000313" key="13">
    <source>
        <dbReference type="Proteomes" id="UP001060164"/>
    </source>
</evidence>
<evidence type="ECO:0000256" key="2">
    <source>
        <dbReference type="ARBA" id="ARBA00022723"/>
    </source>
</evidence>
<sequence length="306" mass="32638">MSNRVKIAVIGSYAVGMTICADHFPMPGETVPGRDFEICHGGKGSNQAVAASRAGGQVVYGTCLGRDSFGDEAMKLYKKENVDANFVKRSETGAATGVGLIYVNEEGENEIIIDFAANKEFRPEDVDRMLPVIKECKLLLMQLEGSMETIVYAAKKCKELGIPFFLNPAPYTPLPEELLGSCSCITPNQTEARQLAGLNPDDPIPDAQVAEMLYKKGIDTVIITLGSGGSYLKTSTIAEKIPGISVQAVDTTGAGDTFTGAFCVAFAEGKSIREAVRFGNIAAGLAVTRFGVVDGIPCREDIETYV</sequence>
<feature type="active site" description="Proton acceptor" evidence="9">
    <location>
        <position position="256"/>
    </location>
</feature>
<dbReference type="PRINTS" id="PR00990">
    <property type="entry name" value="RIBOKINASE"/>
</dbReference>
<keyword evidence="8 9" id="KW-0119">Carbohydrate metabolism</keyword>
<feature type="binding site" evidence="9">
    <location>
        <position position="256"/>
    </location>
    <ligand>
        <name>substrate</name>
    </ligand>
</feature>
<keyword evidence="9" id="KW-0963">Cytoplasm</keyword>
<comment type="pathway">
    <text evidence="9">Carbohydrate metabolism; D-ribose degradation; D-ribose 5-phosphate from beta-D-ribopyranose: step 2/2.</text>
</comment>
<evidence type="ECO:0000256" key="10">
    <source>
        <dbReference type="NCBIfam" id="TIGR02152"/>
    </source>
</evidence>
<keyword evidence="2 9" id="KW-0479">Metal-binding</keyword>
<comment type="catalytic activity">
    <reaction evidence="9">
        <text>D-ribose + ATP = D-ribose 5-phosphate + ADP + H(+)</text>
        <dbReference type="Rhea" id="RHEA:13697"/>
        <dbReference type="ChEBI" id="CHEBI:15378"/>
        <dbReference type="ChEBI" id="CHEBI:30616"/>
        <dbReference type="ChEBI" id="CHEBI:47013"/>
        <dbReference type="ChEBI" id="CHEBI:78346"/>
        <dbReference type="ChEBI" id="CHEBI:456216"/>
        <dbReference type="EC" id="2.7.1.15"/>
    </reaction>
</comment>
<evidence type="ECO:0000256" key="9">
    <source>
        <dbReference type="HAMAP-Rule" id="MF_01987"/>
    </source>
</evidence>
<dbReference type="EC" id="2.7.1.15" evidence="9 10"/>
<keyword evidence="6 9" id="KW-0460">Magnesium</keyword>
<dbReference type="Proteomes" id="UP001060164">
    <property type="component" value="Chromosome"/>
</dbReference>
<dbReference type="HAMAP" id="MF_01987">
    <property type="entry name" value="Ribokinase"/>
    <property type="match status" value="1"/>
</dbReference>
<comment type="similarity">
    <text evidence="9">Belongs to the carbohydrate kinase PfkB family. Ribokinase subfamily.</text>
</comment>
<dbReference type="EMBL" id="CP102290">
    <property type="protein sequence ID" value="UWP61116.1"/>
    <property type="molecule type" value="Genomic_DNA"/>
</dbReference>
<feature type="binding site" evidence="9">
    <location>
        <begin position="42"/>
        <end position="46"/>
    </location>
    <ligand>
        <name>substrate</name>
    </ligand>
</feature>
<name>A0ABY5VMD7_9FIRM</name>
<keyword evidence="5 9" id="KW-0067">ATP-binding</keyword>
<feature type="binding site" evidence="9">
    <location>
        <position position="280"/>
    </location>
    <ligand>
        <name>ATP</name>
        <dbReference type="ChEBI" id="CHEBI:30616"/>
    </ligand>
</feature>
<accession>A0ABY5VMD7</accession>
<dbReference type="PANTHER" id="PTHR10584:SF166">
    <property type="entry name" value="RIBOKINASE"/>
    <property type="match status" value="1"/>
</dbReference>
<comment type="activity regulation">
    <text evidence="9">Activated by a monovalent cation that binds near, but not in, the active site. The most likely occupant of the site in vivo is potassium. Ion binding induces a conformational change that may alter substrate affinity.</text>
</comment>
<dbReference type="InterPro" id="IPR002139">
    <property type="entry name" value="Ribo/fructo_kinase"/>
</dbReference>
<dbReference type="CDD" id="cd01174">
    <property type="entry name" value="ribokinase"/>
    <property type="match status" value="1"/>
</dbReference>
<dbReference type="Pfam" id="PF00294">
    <property type="entry name" value="PfkB"/>
    <property type="match status" value="1"/>
</dbReference>
<proteinExistence type="inferred from homology"/>
<feature type="binding site" evidence="9">
    <location>
        <position position="291"/>
    </location>
    <ligand>
        <name>K(+)</name>
        <dbReference type="ChEBI" id="CHEBI:29103"/>
    </ligand>
</feature>
<feature type="binding site" evidence="9">
    <location>
        <position position="289"/>
    </location>
    <ligand>
        <name>K(+)</name>
        <dbReference type="ChEBI" id="CHEBI:29103"/>
    </ligand>
</feature>
<keyword evidence="1 9" id="KW-0808">Transferase</keyword>